<name>A0A146LB72_LYGHE</name>
<reference evidence="2" key="1">
    <citation type="journal article" date="2016" name="Gigascience">
        <title>De novo construction of an expanded transcriptome assembly for the western tarnished plant bug, Lygus hesperus.</title>
        <authorList>
            <person name="Tassone E.E."/>
            <person name="Geib S.M."/>
            <person name="Hall B."/>
            <person name="Fabrick J.A."/>
            <person name="Brent C.S."/>
            <person name="Hull J.J."/>
        </authorList>
    </citation>
    <scope>NUCLEOTIDE SEQUENCE</scope>
</reference>
<protein>
    <recommendedName>
        <fullName evidence="3">Secreted protein</fullName>
    </recommendedName>
</protein>
<feature type="signal peptide" evidence="1">
    <location>
        <begin position="1"/>
        <end position="19"/>
    </location>
</feature>
<evidence type="ECO:0000256" key="1">
    <source>
        <dbReference type="SAM" id="SignalP"/>
    </source>
</evidence>
<organism evidence="2">
    <name type="scientific">Lygus hesperus</name>
    <name type="common">Western plant bug</name>
    <dbReference type="NCBI Taxonomy" id="30085"/>
    <lineage>
        <taxon>Eukaryota</taxon>
        <taxon>Metazoa</taxon>
        <taxon>Ecdysozoa</taxon>
        <taxon>Arthropoda</taxon>
        <taxon>Hexapoda</taxon>
        <taxon>Insecta</taxon>
        <taxon>Pterygota</taxon>
        <taxon>Neoptera</taxon>
        <taxon>Paraneoptera</taxon>
        <taxon>Hemiptera</taxon>
        <taxon>Heteroptera</taxon>
        <taxon>Panheteroptera</taxon>
        <taxon>Cimicomorpha</taxon>
        <taxon>Miridae</taxon>
        <taxon>Mirini</taxon>
        <taxon>Lygus</taxon>
    </lineage>
</organism>
<accession>A0A146LB72</accession>
<proteinExistence type="predicted"/>
<keyword evidence="1" id="KW-0732">Signal</keyword>
<evidence type="ECO:0000313" key="2">
    <source>
        <dbReference type="EMBL" id="JAQ05584.1"/>
    </source>
</evidence>
<dbReference type="AlphaFoldDB" id="A0A146LB72"/>
<evidence type="ECO:0008006" key="3">
    <source>
        <dbReference type="Google" id="ProtNLM"/>
    </source>
</evidence>
<dbReference type="EMBL" id="GDHC01013045">
    <property type="protein sequence ID" value="JAQ05584.1"/>
    <property type="molecule type" value="Transcribed_RNA"/>
</dbReference>
<feature type="chain" id="PRO_5007527071" description="Secreted protein" evidence="1">
    <location>
        <begin position="20"/>
        <end position="171"/>
    </location>
</feature>
<sequence length="171" mass="17971">MLGLLIFVLSSAISSFNFATCTASSAVMDGFTVTVDRISGFIYSERTASPSLACDAWTYRLGFSFVASYRCACSVACSYYSSAVYCCACCPSPVVCVELFHRLVLRPCDAAGSGASCAAVAVVLAIPLVPSSPPFFTGSPQRERFLARLTPNSRFGSTASSASVISPNDSE</sequence>
<gene>
    <name evidence="2" type="ORF">g.25667</name>
</gene>